<dbReference type="InParanoid" id="A0A3N4LB41"/>
<keyword evidence="3" id="KW-1185">Reference proteome</keyword>
<evidence type="ECO:0000313" key="2">
    <source>
        <dbReference type="EMBL" id="RPB20090.1"/>
    </source>
</evidence>
<feature type="coiled-coil region" evidence="1">
    <location>
        <begin position="537"/>
        <end position="581"/>
    </location>
</feature>
<proteinExistence type="predicted"/>
<evidence type="ECO:0000313" key="3">
    <source>
        <dbReference type="Proteomes" id="UP000267821"/>
    </source>
</evidence>
<organism evidence="2 3">
    <name type="scientific">Terfezia boudieri ATCC MYA-4762</name>
    <dbReference type="NCBI Taxonomy" id="1051890"/>
    <lineage>
        <taxon>Eukaryota</taxon>
        <taxon>Fungi</taxon>
        <taxon>Dikarya</taxon>
        <taxon>Ascomycota</taxon>
        <taxon>Pezizomycotina</taxon>
        <taxon>Pezizomycetes</taxon>
        <taxon>Pezizales</taxon>
        <taxon>Pezizaceae</taxon>
        <taxon>Terfezia</taxon>
    </lineage>
</organism>
<dbReference type="EMBL" id="ML121577">
    <property type="protein sequence ID" value="RPB20090.1"/>
    <property type="molecule type" value="Genomic_DNA"/>
</dbReference>
<name>A0A3N4LB41_9PEZI</name>
<protein>
    <submittedName>
        <fullName evidence="2">Uncharacterized protein</fullName>
    </submittedName>
</protein>
<sequence>MSHANERYAPIYWLQRWEEATGKGEHEVALGYAHLALILCQEVYFALHPTCGKSSVIDSAIRNTVASFLLDGNNIVENEHILYFESLKCLAIRNIWGSLMALGYYGEALNVTEFMLNPKNWLIELPKDERIRMATTYEERVRHDAETLKREYDGKTYLRHHAWLWKSPYDIDTSTKKGISRLEDYIIRGRSPRHNAPKLGRALTMANALEFTRSRNGKPLLRVGIDIAANEVIWTEVAALAVTNASTDACECCLLKEDIHGMPKGTLPAPCCDNALNKIWSPCFIRAKSFYHVCGDYDEDKENHLHNALRGYQVPEFGHAVLLIRRVLQMCRHAANMPEGTPIHPLQVDIIPFLPSDCERLIPWSYRHGIIQALDMLMGEGIDVFLDDDWDIRTILTLWRKLGPIDWNTVAMDPLKVFIGEVEIETESFSCVYPMYPFLSHSCRPNAKVHLDILKPCTFKLEALRPIRAGEYITVSRIGVAASSATSLNERREAFVGMGMKRCPCDACVRDAKVAYKAQHPAGMPIKTGDADAAQWASKLAARRAAIERSKAEMEERLPQQKELNEEQKEKLLALVKTEEEIKWKEYQTALKGKGKAKG</sequence>
<dbReference type="Gene3D" id="2.170.270.10">
    <property type="entry name" value="SET domain"/>
    <property type="match status" value="1"/>
</dbReference>
<accession>A0A3N4LB41</accession>
<dbReference type="OrthoDB" id="438641at2759"/>
<gene>
    <name evidence="2" type="ORF">L211DRAFT_852591</name>
</gene>
<evidence type="ECO:0000256" key="1">
    <source>
        <dbReference type="SAM" id="Coils"/>
    </source>
</evidence>
<keyword evidence="1" id="KW-0175">Coiled coil</keyword>
<reference evidence="2 3" key="1">
    <citation type="journal article" date="2018" name="Nat. Ecol. Evol.">
        <title>Pezizomycetes genomes reveal the molecular basis of ectomycorrhizal truffle lifestyle.</title>
        <authorList>
            <person name="Murat C."/>
            <person name="Payen T."/>
            <person name="Noel B."/>
            <person name="Kuo A."/>
            <person name="Morin E."/>
            <person name="Chen J."/>
            <person name="Kohler A."/>
            <person name="Krizsan K."/>
            <person name="Balestrini R."/>
            <person name="Da Silva C."/>
            <person name="Montanini B."/>
            <person name="Hainaut M."/>
            <person name="Levati E."/>
            <person name="Barry K.W."/>
            <person name="Belfiori B."/>
            <person name="Cichocki N."/>
            <person name="Clum A."/>
            <person name="Dockter R.B."/>
            <person name="Fauchery L."/>
            <person name="Guy J."/>
            <person name="Iotti M."/>
            <person name="Le Tacon F."/>
            <person name="Lindquist E.A."/>
            <person name="Lipzen A."/>
            <person name="Malagnac F."/>
            <person name="Mello A."/>
            <person name="Molinier V."/>
            <person name="Miyauchi S."/>
            <person name="Poulain J."/>
            <person name="Riccioni C."/>
            <person name="Rubini A."/>
            <person name="Sitrit Y."/>
            <person name="Splivallo R."/>
            <person name="Traeger S."/>
            <person name="Wang M."/>
            <person name="Zifcakova L."/>
            <person name="Wipf D."/>
            <person name="Zambonelli A."/>
            <person name="Paolocci F."/>
            <person name="Nowrousian M."/>
            <person name="Ottonello S."/>
            <person name="Baldrian P."/>
            <person name="Spatafora J.W."/>
            <person name="Henrissat B."/>
            <person name="Nagy L.G."/>
            <person name="Aury J.M."/>
            <person name="Wincker P."/>
            <person name="Grigoriev I.V."/>
            <person name="Bonfante P."/>
            <person name="Martin F.M."/>
        </authorList>
    </citation>
    <scope>NUCLEOTIDE SEQUENCE [LARGE SCALE GENOMIC DNA]</scope>
    <source>
        <strain evidence="2 3">ATCC MYA-4762</strain>
    </source>
</reference>
<dbReference type="InterPro" id="IPR046341">
    <property type="entry name" value="SET_dom_sf"/>
</dbReference>
<dbReference type="AlphaFoldDB" id="A0A3N4LB41"/>
<dbReference type="Proteomes" id="UP000267821">
    <property type="component" value="Unassembled WGS sequence"/>
</dbReference>
<dbReference type="SUPFAM" id="SSF82199">
    <property type="entry name" value="SET domain"/>
    <property type="match status" value="1"/>
</dbReference>